<dbReference type="HOGENOM" id="CLU_397835_0_0_5"/>
<keyword evidence="1" id="KW-0812">Transmembrane</keyword>
<dbReference type="KEGG" id="mai:MICA_743"/>
<dbReference type="RefSeq" id="WP_014102300.1">
    <property type="nucleotide sequence ID" value="NC_016026.1"/>
</dbReference>
<dbReference type="STRING" id="856793.MICA_743"/>
<protein>
    <submittedName>
        <fullName evidence="2">Prepilin-type N-terminal cleavage/methylation domain protein</fullName>
    </submittedName>
</protein>
<feature type="transmembrane region" description="Helical" evidence="1">
    <location>
        <begin position="12"/>
        <end position="36"/>
    </location>
</feature>
<proteinExistence type="predicted"/>
<evidence type="ECO:0000313" key="3">
    <source>
        <dbReference type="Proteomes" id="UP000009286"/>
    </source>
</evidence>
<accession>G2KQE1</accession>
<reference evidence="2 3" key="1">
    <citation type="journal article" date="2011" name="BMC Genomics">
        <title>Genomic insights into an obligate epibiotic bacterial predator: Micavibrio aeruginosavorus ARL-13.</title>
        <authorList>
            <person name="Wang Z."/>
            <person name="Kadouri D."/>
            <person name="Wu M."/>
        </authorList>
    </citation>
    <scope>NUCLEOTIDE SEQUENCE [LARGE SCALE GENOMIC DNA]</scope>
    <source>
        <strain evidence="2 3">ARL-13</strain>
    </source>
</reference>
<dbReference type="InterPro" id="IPR045584">
    <property type="entry name" value="Pilin-like"/>
</dbReference>
<dbReference type="OrthoDB" id="9816424at2"/>
<dbReference type="Proteomes" id="UP000009286">
    <property type="component" value="Chromosome"/>
</dbReference>
<evidence type="ECO:0000313" key="2">
    <source>
        <dbReference type="EMBL" id="AEP09077.1"/>
    </source>
</evidence>
<evidence type="ECO:0000256" key="1">
    <source>
        <dbReference type="SAM" id="Phobius"/>
    </source>
</evidence>
<keyword evidence="1" id="KW-0472">Membrane</keyword>
<organism evidence="2 3">
    <name type="scientific">Micavibrio aeruginosavorus (strain ARL-13)</name>
    <dbReference type="NCBI Taxonomy" id="856793"/>
    <lineage>
        <taxon>Bacteria</taxon>
        <taxon>Pseudomonadati</taxon>
        <taxon>Bdellovibrionota</taxon>
        <taxon>Bdellovibrionia</taxon>
        <taxon>Bdellovibrionales</taxon>
        <taxon>Pseudobdellovibrionaceae</taxon>
        <taxon>Micavibrio</taxon>
    </lineage>
</organism>
<dbReference type="EMBL" id="CP002382">
    <property type="protein sequence ID" value="AEP09077.1"/>
    <property type="molecule type" value="Genomic_DNA"/>
</dbReference>
<gene>
    <name evidence="2" type="ordered locus">MICA_743</name>
</gene>
<dbReference type="eggNOG" id="COG2165">
    <property type="taxonomic scope" value="Bacteria"/>
</dbReference>
<dbReference type="AlphaFoldDB" id="G2KQE1"/>
<keyword evidence="1" id="KW-1133">Transmembrane helix</keyword>
<sequence length="692" mass="72532">MFGFTKTSKSGGYTLIELAVVMIVVGLIITPLMTLYNNNKKKEILDTQTVHMNEVLRTLGEYRVMYGHYPCPASLTAAPGTAEYGHESDCTDTSIAPGGCAGGLCVKNSVRTVTLVDGSTINPRVRIGAVPFRALGLDDTSSYDGYSARMVYAVTEILTDKASFNAAAGGVDIVDGQAVAKTILPVAGSGHFVLISMGPNKAGAYSRDGVLQNDCPGNTTLENLNCSTDGDAIFRATAYSEANNENHFDDTVQYFARTDVSPWELVPDGPGGPMIHATLLATGGVGVKVAADSNFTEAVIIQGDARARDGAKAQSYCVDGNITASGCMSPTLIAGDPAMGGGMVCPIGQYMVGVRNGQVECVDEIVQKCPAGEVMTGVNADRTIKCEKDKTCQSETVTTICNEEKTLPKASNGATYTIYSGANYSRKYTCKDGSWIPNNAGTGECTCQTATETRENRACGTGFETGNTYTQTRNKICPAGTWTSWSPSSGNGAATCTCVNTSQRRTVSCPANYTGTHIQERSWTCTGANTGQWGSWATVSNTCACEDKTEGPTGISCPSGYTGSIQRKRTFSCASNSWSAWEEVSNTCVCKPAAETKTGACPAGYEGSVKLTRSFLCPSATWSDWTEVPGSNTCTLIPPVVCTWVAPPGGGVTESTRRGSTVGATCDCGGSGSCNRSAGGGMYTNYSGCNCK</sequence>
<name>G2KQE1_MICAA</name>
<keyword evidence="3" id="KW-1185">Reference proteome</keyword>
<dbReference type="SUPFAM" id="SSF54523">
    <property type="entry name" value="Pili subunits"/>
    <property type="match status" value="1"/>
</dbReference>